<gene>
    <name evidence="1" type="ORF">RZ71_09180</name>
</gene>
<sequence>MQPYWRTAPRSLIRTIESFKCVNSIVGENWNYTDKSNTSNYNKLIYPTRRRLLCDIAKKEEEQNGDISSTYQNILKLGYDDFLSGQTDWTKDPESNARQLKATFDFFGFSYTDDNGSFYPTQVGETIINETFNSETILNQLMKLYFPFKNGGGIFIFEEFIKLLNEFNYLNRWEIAFLFCPSSSQEKNKIFDAILNFRKTYNEHKSDKEKNKVAWKKTYEQFFSTKLTKTQEKDCGRSYWTDYSDAFIRSIIFTDIFIDSGRGESTKIRVKDLERDKFNLLLSFNFQIPDYSLSSKNQIKWYGKKDNVLLPWNNHIELIHIVSKKLKKLQTKNLREYNNLTDKFKISNNDISNLTDYEIKSLESHINNFYTNENIVSFVKKYSKEDKARNEIIKRYDSILNSNEDLSALWLEVNTWKFFASITNDPKSIKYNGKVNPDLTPRSFAKGVGNTPDMEVYDNDNILLPEVSLMSGVKQWEHEGASVAEHVYRKKEDNRDKNVFSIFISKKTHFRSLWMFFILNKDSWAGYPINIIPIDIETFTEIAKTSYKNNLKSSHIIDLVQYLSKTVNDVNDFTDWSNVLKHSISTWAQKNTKKSSVI</sequence>
<dbReference type="EMBL" id="JXCY01000002">
    <property type="protein sequence ID" value="KOY77019.1"/>
    <property type="molecule type" value="Genomic_DNA"/>
</dbReference>
<proteinExistence type="predicted"/>
<name>A0A0N0CT22_9LACO</name>
<dbReference type="InterPro" id="IPR018573">
    <property type="entry name" value="Restrct_endonuc_II_AlwI"/>
</dbReference>
<dbReference type="Gene3D" id="3.40.91.50">
    <property type="match status" value="1"/>
</dbReference>
<evidence type="ECO:0008006" key="3">
    <source>
        <dbReference type="Google" id="ProtNLM"/>
    </source>
</evidence>
<accession>A0A0N0CT22</accession>
<evidence type="ECO:0000313" key="2">
    <source>
        <dbReference type="Proteomes" id="UP000037778"/>
    </source>
</evidence>
<protein>
    <recommendedName>
        <fullName evidence="3">AlwI restriction endonuclease</fullName>
    </recommendedName>
</protein>
<dbReference type="Pfam" id="PF09491">
    <property type="entry name" value="RE_AlwI"/>
    <property type="match status" value="1"/>
</dbReference>
<dbReference type="RefSeq" id="WP_053791333.1">
    <property type="nucleotide sequence ID" value="NZ_JXCY01000002.1"/>
</dbReference>
<dbReference type="Proteomes" id="UP000037778">
    <property type="component" value="Unassembled WGS sequence"/>
</dbReference>
<reference evidence="1 2" key="1">
    <citation type="journal article" date="2015" name="Genome Biol. Evol.">
        <title>Functionally Structured Genomes in Lactobacillus kunkeei Colonizing the Honey Crop and Food Products of Honeybees and Stingless Bees.</title>
        <authorList>
            <person name="Tamarit D."/>
            <person name="Ellegaard K.M."/>
            <person name="Wikander J."/>
            <person name="Olofsson T."/>
            <person name="Vasquez A."/>
            <person name="Andersson S.G."/>
        </authorList>
    </citation>
    <scope>NUCLEOTIDE SEQUENCE [LARGE SCALE GENOMIC DNA]</scope>
    <source>
        <strain evidence="1 2">LAko</strain>
    </source>
</reference>
<dbReference type="AlphaFoldDB" id="A0A0N0CT22"/>
<keyword evidence="2" id="KW-1185">Reference proteome</keyword>
<comment type="caution">
    <text evidence="1">The sequence shown here is derived from an EMBL/GenBank/DDBJ whole genome shotgun (WGS) entry which is preliminary data.</text>
</comment>
<organism evidence="1 2">
    <name type="scientific">Apilactobacillus kunkeei</name>
    <dbReference type="NCBI Taxonomy" id="148814"/>
    <lineage>
        <taxon>Bacteria</taxon>
        <taxon>Bacillati</taxon>
        <taxon>Bacillota</taxon>
        <taxon>Bacilli</taxon>
        <taxon>Lactobacillales</taxon>
        <taxon>Lactobacillaceae</taxon>
        <taxon>Apilactobacillus</taxon>
    </lineage>
</organism>
<evidence type="ECO:0000313" key="1">
    <source>
        <dbReference type="EMBL" id="KOY77019.1"/>
    </source>
</evidence>
<dbReference type="PATRIC" id="fig|148814.8.peg.112"/>